<organism evidence="11 12">
    <name type="scientific">Coniochaeta hoffmannii</name>
    <dbReference type="NCBI Taxonomy" id="91930"/>
    <lineage>
        <taxon>Eukaryota</taxon>
        <taxon>Fungi</taxon>
        <taxon>Dikarya</taxon>
        <taxon>Ascomycota</taxon>
        <taxon>Pezizomycotina</taxon>
        <taxon>Sordariomycetes</taxon>
        <taxon>Sordariomycetidae</taxon>
        <taxon>Coniochaetales</taxon>
        <taxon>Coniochaetaceae</taxon>
        <taxon>Coniochaeta</taxon>
    </lineage>
</organism>
<dbReference type="SUPFAM" id="SSF54001">
    <property type="entry name" value="Cysteine proteinases"/>
    <property type="match status" value="1"/>
</dbReference>
<dbReference type="GO" id="GO:0016579">
    <property type="term" value="P:protein deubiquitination"/>
    <property type="evidence" value="ECO:0007669"/>
    <property type="project" value="InterPro"/>
</dbReference>
<evidence type="ECO:0000256" key="5">
    <source>
        <dbReference type="ARBA" id="ARBA00022786"/>
    </source>
</evidence>
<proteinExistence type="inferred from homology"/>
<evidence type="ECO:0000256" key="6">
    <source>
        <dbReference type="ARBA" id="ARBA00022801"/>
    </source>
</evidence>
<evidence type="ECO:0000256" key="4">
    <source>
        <dbReference type="ARBA" id="ARBA00022670"/>
    </source>
</evidence>
<feature type="region of interest" description="Disordered" evidence="8">
    <location>
        <begin position="272"/>
        <end position="324"/>
    </location>
</feature>
<dbReference type="AlphaFoldDB" id="A0AA38VN53"/>
<dbReference type="EMBL" id="JANBVN010000121">
    <property type="protein sequence ID" value="KAJ9142572.1"/>
    <property type="molecule type" value="Genomic_DNA"/>
</dbReference>
<comment type="similarity">
    <text evidence="2">Belongs to the peptidase C19 family.</text>
</comment>
<dbReference type="PANTHER" id="PTHR24006:SF888">
    <property type="entry name" value="UBIQUITIN CARBOXYL-TERMINAL HYDROLASE 30"/>
    <property type="match status" value="1"/>
</dbReference>
<evidence type="ECO:0000256" key="2">
    <source>
        <dbReference type="ARBA" id="ARBA00009085"/>
    </source>
</evidence>
<dbReference type="InterPro" id="IPR018200">
    <property type="entry name" value="USP_CS"/>
</dbReference>
<dbReference type="Proteomes" id="UP001174691">
    <property type="component" value="Unassembled WGS sequence"/>
</dbReference>
<dbReference type="InterPro" id="IPR050164">
    <property type="entry name" value="Peptidase_C19"/>
</dbReference>
<keyword evidence="7" id="KW-0788">Thiol protease</keyword>
<dbReference type="InterPro" id="IPR028889">
    <property type="entry name" value="USP"/>
</dbReference>
<keyword evidence="12" id="KW-1185">Reference proteome</keyword>
<dbReference type="Gene3D" id="3.90.70.10">
    <property type="entry name" value="Cysteine proteinases"/>
    <property type="match status" value="1"/>
</dbReference>
<dbReference type="EC" id="3.4.19.12" evidence="3"/>
<reference evidence="11" key="1">
    <citation type="submission" date="2022-07" db="EMBL/GenBank/DDBJ databases">
        <title>Fungi with potential for degradation of polypropylene.</title>
        <authorList>
            <person name="Gostincar C."/>
        </authorList>
    </citation>
    <scope>NUCLEOTIDE SEQUENCE</scope>
    <source>
        <strain evidence="11">EXF-13287</strain>
    </source>
</reference>
<keyword evidence="6" id="KW-0378">Hydrolase</keyword>
<dbReference type="GO" id="GO:0004843">
    <property type="term" value="F:cysteine-type deubiquitinase activity"/>
    <property type="evidence" value="ECO:0007669"/>
    <property type="project" value="UniProtKB-EC"/>
</dbReference>
<evidence type="ECO:0000313" key="11">
    <source>
        <dbReference type="EMBL" id="KAJ9142572.1"/>
    </source>
</evidence>
<feature type="transmembrane region" description="Helical" evidence="9">
    <location>
        <begin position="39"/>
        <end position="59"/>
    </location>
</feature>
<feature type="compositionally biased region" description="Basic and acidic residues" evidence="8">
    <location>
        <begin position="285"/>
        <end position="297"/>
    </location>
</feature>
<comment type="catalytic activity">
    <reaction evidence="1">
        <text>Thiol-dependent hydrolysis of ester, thioester, amide, peptide and isopeptide bonds formed by the C-terminal Gly of ubiquitin (a 76-residue protein attached to proteins as an intracellular targeting signal).</text>
        <dbReference type="EC" id="3.4.19.12"/>
    </reaction>
</comment>
<dbReference type="PANTHER" id="PTHR24006">
    <property type="entry name" value="UBIQUITIN CARBOXYL-TERMINAL HYDROLASE"/>
    <property type="match status" value="1"/>
</dbReference>
<dbReference type="CDD" id="cd02662">
    <property type="entry name" value="Peptidase_C19F"/>
    <property type="match status" value="1"/>
</dbReference>
<sequence>MNSDEKRLLRNLESYNLDNPTIYTYIYDYYTTRRLADRILTPGFLIPLALLVALLYHHFSSESTGLENLPHLLWDGLVRVTPARLLYAVDSWLNPPLFPIPMLQTQTRNTSHAAKSEVMRRVLGMDKAGGIMSSVTQAGRRSLTGLSGAPLSLLKGDPDKPAGLGNISNSCYQNSVLQGLASLRPLRAYLASVDRQATTDKTAGTVSTLRELVADLNNPSNNGKTLWTPSALKSMSTWQQQDAQEYFSKLLDEVDREMARLLAPVRKPAGYEFEPVQPSAGSSSSKDDAAASQHSDDSGYQSAAHSSSSSRSEPRRRPPLRNPLEGLQAQRVACTACGHAEGLSMIPFNCLTLNLGTDGSEHDLYERLDSYTRVEYIPGVECAKCTLLKYRKLVGKLVAGAEAKGTTEAQWPEPFGRLRAIDEALEEDEFDDGTLREKCKIRPEHKVASTKTKQAVIARPPQSLVVHMNRSVFDEKTGRMWKNLAAVRFPTVLDLGPWCLGSARAPAGRGDEEEEGEQWLLDPEVSMVAGARGESKISGPIFELRAVITHYGRHENGHYVCYRRHGRRKQDGKGVEEKPAQLAGDEEGVEDVDGVAGREGSEDLKEVVEQEGEEEEETQWWRLSDQDVYRVDEEEILAQSGVFMLFYDCVDPNTTLVTPEADEFADSVSVRDVDGGLPHASDTPQSGEAGETSIYEQQGNTGSAPPGDASEKTARDATEPGSGDDPGEHGGKVSGSDAEPDPDNSSAEVSEEESETQSQLEVRPTPLTRAEMVARAKVLFAKTAERAATIPLPDEDDGL</sequence>
<evidence type="ECO:0000259" key="10">
    <source>
        <dbReference type="PROSITE" id="PS50235"/>
    </source>
</evidence>
<dbReference type="Pfam" id="PF00443">
    <property type="entry name" value="UCH"/>
    <property type="match status" value="1"/>
</dbReference>
<keyword evidence="9" id="KW-1133">Transmembrane helix</keyword>
<protein>
    <recommendedName>
        <fullName evidence="3">ubiquitinyl hydrolase 1</fullName>
        <ecNumber evidence="3">3.4.19.12</ecNumber>
    </recommendedName>
</protein>
<dbReference type="InterPro" id="IPR001394">
    <property type="entry name" value="Peptidase_C19_UCH"/>
</dbReference>
<keyword evidence="9" id="KW-0812">Transmembrane</keyword>
<dbReference type="GO" id="GO:0005829">
    <property type="term" value="C:cytosol"/>
    <property type="evidence" value="ECO:0007669"/>
    <property type="project" value="TreeGrafter"/>
</dbReference>
<gene>
    <name evidence="11" type="ORF">NKR19_g7164</name>
</gene>
<feature type="compositionally biased region" description="Basic and acidic residues" evidence="8">
    <location>
        <begin position="599"/>
        <end position="608"/>
    </location>
</feature>
<accession>A0AA38VN53</accession>
<feature type="compositionally biased region" description="Polar residues" evidence="8">
    <location>
        <begin position="694"/>
        <end position="703"/>
    </location>
</feature>
<feature type="region of interest" description="Disordered" evidence="8">
    <location>
        <begin position="570"/>
        <end position="619"/>
    </location>
</feature>
<evidence type="ECO:0000313" key="12">
    <source>
        <dbReference type="Proteomes" id="UP001174691"/>
    </source>
</evidence>
<keyword evidence="4" id="KW-0645">Protease</keyword>
<dbReference type="PROSITE" id="PS00973">
    <property type="entry name" value="USP_2"/>
    <property type="match status" value="1"/>
</dbReference>
<evidence type="ECO:0000256" key="3">
    <source>
        <dbReference type="ARBA" id="ARBA00012759"/>
    </source>
</evidence>
<dbReference type="GO" id="GO:0005634">
    <property type="term" value="C:nucleus"/>
    <property type="evidence" value="ECO:0007669"/>
    <property type="project" value="TreeGrafter"/>
</dbReference>
<feature type="compositionally biased region" description="Basic and acidic residues" evidence="8">
    <location>
        <begin position="570"/>
        <end position="579"/>
    </location>
</feature>
<evidence type="ECO:0000256" key="7">
    <source>
        <dbReference type="ARBA" id="ARBA00022807"/>
    </source>
</evidence>
<evidence type="ECO:0000256" key="8">
    <source>
        <dbReference type="SAM" id="MobiDB-lite"/>
    </source>
</evidence>
<feature type="region of interest" description="Disordered" evidence="8">
    <location>
        <begin position="671"/>
        <end position="769"/>
    </location>
</feature>
<keyword evidence="9" id="KW-0472">Membrane</keyword>
<comment type="caution">
    <text evidence="11">The sequence shown here is derived from an EMBL/GenBank/DDBJ whole genome shotgun (WGS) entry which is preliminary data.</text>
</comment>
<dbReference type="InterPro" id="IPR038765">
    <property type="entry name" value="Papain-like_cys_pep_sf"/>
</dbReference>
<name>A0AA38VN53_9PEZI</name>
<dbReference type="GO" id="GO:0006508">
    <property type="term" value="P:proteolysis"/>
    <property type="evidence" value="ECO:0007669"/>
    <property type="project" value="UniProtKB-KW"/>
</dbReference>
<dbReference type="PROSITE" id="PS50235">
    <property type="entry name" value="USP_3"/>
    <property type="match status" value="1"/>
</dbReference>
<keyword evidence="5" id="KW-0833">Ubl conjugation pathway</keyword>
<evidence type="ECO:0000256" key="1">
    <source>
        <dbReference type="ARBA" id="ARBA00000707"/>
    </source>
</evidence>
<feature type="compositionally biased region" description="Basic and acidic residues" evidence="8">
    <location>
        <begin position="709"/>
        <end position="718"/>
    </location>
</feature>
<evidence type="ECO:0000256" key="9">
    <source>
        <dbReference type="SAM" id="Phobius"/>
    </source>
</evidence>
<feature type="compositionally biased region" description="Acidic residues" evidence="8">
    <location>
        <begin position="609"/>
        <end position="618"/>
    </location>
</feature>
<feature type="domain" description="USP" evidence="10">
    <location>
        <begin position="162"/>
        <end position="650"/>
    </location>
</feature>
<feature type="compositionally biased region" description="Acidic residues" evidence="8">
    <location>
        <begin position="584"/>
        <end position="593"/>
    </location>
</feature>